<reference evidence="2 3" key="1">
    <citation type="journal article" date="2020" name="Nature">
        <title>Bacterial chemolithoautotrophy via manganese oxidation.</title>
        <authorList>
            <person name="Yu H."/>
            <person name="Leadbetter J.R."/>
        </authorList>
    </citation>
    <scope>NUCLEOTIDE SEQUENCE [LARGE SCALE GENOMIC DNA]</scope>
    <source>
        <strain evidence="2 3">RBP-1</strain>
    </source>
</reference>
<name>A0A7X6DFB6_9BURK</name>
<comment type="caution">
    <text evidence="2">The sequence shown here is derived from an EMBL/GenBank/DDBJ whole genome shotgun (WGS) entry which is preliminary data.</text>
</comment>
<dbReference type="SUPFAM" id="SSF54637">
    <property type="entry name" value="Thioesterase/thiol ester dehydrase-isomerase"/>
    <property type="match status" value="1"/>
</dbReference>
<dbReference type="AlphaFoldDB" id="A0A7X6DFB6"/>
<protein>
    <submittedName>
        <fullName evidence="2">PaaI family thioesterase</fullName>
    </submittedName>
</protein>
<evidence type="ECO:0000313" key="3">
    <source>
        <dbReference type="Proteomes" id="UP000521868"/>
    </source>
</evidence>
<organism evidence="2 3">
    <name type="scientific">Ramlibacter lithotrophicus</name>
    <dbReference type="NCBI Taxonomy" id="2606681"/>
    <lineage>
        <taxon>Bacteria</taxon>
        <taxon>Pseudomonadati</taxon>
        <taxon>Pseudomonadota</taxon>
        <taxon>Betaproteobacteria</taxon>
        <taxon>Burkholderiales</taxon>
        <taxon>Comamonadaceae</taxon>
        <taxon>Ramlibacter</taxon>
    </lineage>
</organism>
<dbReference type="Proteomes" id="UP000521868">
    <property type="component" value="Unassembled WGS sequence"/>
</dbReference>
<dbReference type="Pfam" id="PF03061">
    <property type="entry name" value="4HBT"/>
    <property type="match status" value="1"/>
</dbReference>
<gene>
    <name evidence="2" type="ORF">RAMLITH_09820</name>
</gene>
<dbReference type="Gene3D" id="3.10.129.10">
    <property type="entry name" value="Hotdog Thioesterase"/>
    <property type="match status" value="1"/>
</dbReference>
<dbReference type="GO" id="GO:0016790">
    <property type="term" value="F:thiolester hydrolase activity"/>
    <property type="evidence" value="ECO:0007669"/>
    <property type="project" value="UniProtKB-ARBA"/>
</dbReference>
<dbReference type="EMBL" id="VTOX01000003">
    <property type="protein sequence ID" value="NKE66117.1"/>
    <property type="molecule type" value="Genomic_DNA"/>
</dbReference>
<feature type="domain" description="Thioesterase" evidence="1">
    <location>
        <begin position="84"/>
        <end position="157"/>
    </location>
</feature>
<accession>A0A7X6DFB6</accession>
<evidence type="ECO:0000259" key="1">
    <source>
        <dbReference type="Pfam" id="PF03061"/>
    </source>
</evidence>
<proteinExistence type="predicted"/>
<evidence type="ECO:0000313" key="2">
    <source>
        <dbReference type="EMBL" id="NKE66117.1"/>
    </source>
</evidence>
<dbReference type="RefSeq" id="WP_168107248.1">
    <property type="nucleotide sequence ID" value="NZ_VTOX01000003.1"/>
</dbReference>
<dbReference type="InterPro" id="IPR029069">
    <property type="entry name" value="HotDog_dom_sf"/>
</dbReference>
<sequence>MDRSGSRAGIKHKIDVFYWVLQNVNDSPNPVLSIEELARLFAQHMPHGRDIGMRLEDLAADGKTRMSLPAKAFLAGDAGASFFFPGVMFSLADSACGLAVFRALGRFVPIATLDMRIDHLSPATMDADLIAVAECYRLTKPVAFARCELLSGPQRRVAAIAVGTFMLSSSSAKAPDITRFAGGRRS</sequence>
<dbReference type="InterPro" id="IPR006683">
    <property type="entry name" value="Thioestr_dom"/>
</dbReference>
<keyword evidence="3" id="KW-1185">Reference proteome</keyword>
<dbReference type="CDD" id="cd03443">
    <property type="entry name" value="PaaI_thioesterase"/>
    <property type="match status" value="1"/>
</dbReference>